<feature type="region of interest" description="Disordered" evidence="7">
    <location>
        <begin position="537"/>
        <end position="597"/>
    </location>
</feature>
<dbReference type="PROSITE" id="PS51805">
    <property type="entry name" value="EPHD"/>
    <property type="match status" value="1"/>
</dbReference>
<dbReference type="Gene3D" id="3.30.40.10">
    <property type="entry name" value="Zinc/RING finger domain, C3HC4 (zinc finger)"/>
    <property type="match status" value="1"/>
</dbReference>
<dbReference type="Pfam" id="PF02373">
    <property type="entry name" value="JmjC"/>
    <property type="match status" value="1"/>
</dbReference>
<organism evidence="11 12">
    <name type="scientific">Paraconiothyrium brasiliense</name>
    <dbReference type="NCBI Taxonomy" id="300254"/>
    <lineage>
        <taxon>Eukaryota</taxon>
        <taxon>Fungi</taxon>
        <taxon>Dikarya</taxon>
        <taxon>Ascomycota</taxon>
        <taxon>Pezizomycotina</taxon>
        <taxon>Dothideomycetes</taxon>
        <taxon>Pleosporomycetidae</taxon>
        <taxon>Pleosporales</taxon>
        <taxon>Massarineae</taxon>
        <taxon>Didymosphaeriaceae</taxon>
        <taxon>Paraconiothyrium</taxon>
    </lineage>
</organism>
<feature type="compositionally biased region" description="Polar residues" evidence="7">
    <location>
        <begin position="1020"/>
        <end position="1035"/>
    </location>
</feature>
<evidence type="ECO:0000259" key="10">
    <source>
        <dbReference type="PROSITE" id="PS51805"/>
    </source>
</evidence>
<protein>
    <recommendedName>
        <fullName evidence="2">[histone H3]-trimethyl-L-lysine(9) demethylase</fullName>
        <ecNumber evidence="2">1.14.11.66</ecNumber>
    </recommendedName>
</protein>
<feature type="compositionally biased region" description="Low complexity" evidence="7">
    <location>
        <begin position="965"/>
        <end position="974"/>
    </location>
</feature>
<evidence type="ECO:0000313" key="11">
    <source>
        <dbReference type="EMBL" id="KAL1601510.1"/>
    </source>
</evidence>
<feature type="domain" description="PHD-type" evidence="10">
    <location>
        <begin position="611"/>
        <end position="734"/>
    </location>
</feature>
<dbReference type="Pfam" id="PF13832">
    <property type="entry name" value="zf-HC5HC2H_2"/>
    <property type="match status" value="1"/>
</dbReference>
<feature type="compositionally biased region" description="Low complexity" evidence="7">
    <location>
        <begin position="1320"/>
        <end position="1331"/>
    </location>
</feature>
<feature type="compositionally biased region" description="Polar residues" evidence="7">
    <location>
        <begin position="998"/>
        <end position="1009"/>
    </location>
</feature>
<keyword evidence="4" id="KW-0863">Zinc-finger</keyword>
<sequence>MEAPAAAPLSAPAEVIPSVETPTHHDKHEDPTNKPALTPPTSEDMDKRDERMSSELSELDSDDGEDIEPDHYWDGGKIPVFKPTMDQFRNFRRFIDKIDKHGMKSGIVKVIPPTEWRDSLPDLTEAVKTIKVKNPITQEFAGQHGIYTQANIEKQRSYNLPEWKAVTEEAHHQPPVKRGERRRAAAEAPSRNRSTRAQTNTTNADGASPAPKRGPGRPRRGRAFKKEEVVDDDDTASIDVPPTPKSPGPEEDKKTSVRKIKEEELDESPVRSRGRQPRGRQPRGDTKKSTASRRMNNRTAMADYVDEAAFEDFDYHLENVTEFSAERCKELEENYWKTVNFGQPMYGADMPGSLFDERTTSWNVAKLPNLLDVLGTKVPGVNTAYLYLGMWKATFAWHLEDVDLYSINYIHFGAPKQWYSISQADARKFEAAMKQIWPNDAKNCSQFLRHKTYLISPEKLEKNFGIKVNRLVHYEGEFVITYPYGYHSGYNIGYNCAESVNFANESWLSYGRIAKKCECESDSVWVDVNEIERKLRGEPTPEYIEETDSEGEDEVDHLPSPPPSVAGKGRSKAGRKPAGNKRKRGNKEPEEAPKPKKVRRIRIRIKVPGRGMPCILCPNDVEYDELLPTDNGMKAHRICADYTPETYILQKNGVETICNVSNIGKDRLELKCNYCRSKRGAVFQCSQKKCTRAFHATCAMAAGVQVDLGPMPTFDEEGTEYYYDGYDFRCRFHRPKKRNNKTVDVDYLEKDKFIMNYAKGLKPKDAIQFQYVGGEMYQIYGGLVVENRPGEQALLVDVLPDGDRVEVEWKYILKLAPEDSQRLKPSANAKPLPDHLKENDASLDISNRTDGVPEMGDPFHDPNSDQKWAEFNTAESVVQKVAKVDVNKPDHLWFYLGKKSTEARPQYTHDLSKCVHNPKSNFLDTVKPPPPAIPHYQYQQRSYPASYPIKPAPVSTYGIPPRTPTPQQQQPKPYQYKPKESMMHTFRAPAYNPDTRKNPNSPVAHQPNVTYDHRAAGSPYGQSAYQQSYHSSRPSQGGYIPYAPPQSYSANAKSTTTSKPPPPPLTGVHHYAQAPPSSALPPNPYQLPPLPYSHSQGPVPRPVYSPPAGRPGSQTQPYHGGAPASQTMSNPTGTSKTPMYATMHSSLSAQPPSSQAEYLAYVTKYPYLKNAFLRRAKTYISPYSPNGGFTPEWAPKVPSASSGPSNMMPPMRPGQPSPGLGLNFGGTTSSSLPMPRPTAQFQSPDAFRQDLNKAPRPLSGAPKWETMLKHLGTTAGQPAPSNATTSHGPLPALAPAPISRPGSDGPPALAPSPISPQPPSASQQPTKSASPLAIDPALQGHILPLPQPSAVSQPIPSPLGEEPKTPQRPEYSPISDNGETKPTPLAAAPSNAVPPAHTGETWRYS</sequence>
<evidence type="ECO:0000313" key="12">
    <source>
        <dbReference type="Proteomes" id="UP001521785"/>
    </source>
</evidence>
<dbReference type="InterPro" id="IPR055500">
    <property type="entry name" value="DUF7072"/>
</dbReference>
<dbReference type="InterPro" id="IPR003349">
    <property type="entry name" value="JmjN"/>
</dbReference>
<evidence type="ECO:0000256" key="3">
    <source>
        <dbReference type="ARBA" id="ARBA00022723"/>
    </source>
</evidence>
<dbReference type="PROSITE" id="PS51183">
    <property type="entry name" value="JMJN"/>
    <property type="match status" value="1"/>
</dbReference>
<dbReference type="SUPFAM" id="SSF51197">
    <property type="entry name" value="Clavaminate synthase-like"/>
    <property type="match status" value="1"/>
</dbReference>
<evidence type="ECO:0000256" key="7">
    <source>
        <dbReference type="SAM" id="MobiDB-lite"/>
    </source>
</evidence>
<feature type="compositionally biased region" description="Acidic residues" evidence="7">
    <location>
        <begin position="543"/>
        <end position="555"/>
    </location>
</feature>
<feature type="compositionally biased region" description="Polar residues" evidence="7">
    <location>
        <begin position="191"/>
        <end position="205"/>
    </location>
</feature>
<keyword evidence="3" id="KW-0479">Metal-binding</keyword>
<feature type="region of interest" description="Disordered" evidence="7">
    <location>
        <begin position="1273"/>
        <end position="1405"/>
    </location>
</feature>
<feature type="domain" description="JmjN" evidence="8">
    <location>
        <begin position="78"/>
        <end position="119"/>
    </location>
</feature>
<dbReference type="EMBL" id="JAKJXO020000008">
    <property type="protein sequence ID" value="KAL1601510.1"/>
    <property type="molecule type" value="Genomic_DNA"/>
</dbReference>
<dbReference type="PROSITE" id="PS51184">
    <property type="entry name" value="JMJC"/>
    <property type="match status" value="1"/>
</dbReference>
<evidence type="ECO:0000259" key="8">
    <source>
        <dbReference type="PROSITE" id="PS51183"/>
    </source>
</evidence>
<feature type="compositionally biased region" description="Acidic residues" evidence="7">
    <location>
        <begin position="57"/>
        <end position="68"/>
    </location>
</feature>
<dbReference type="Pfam" id="PF02375">
    <property type="entry name" value="JmjN"/>
    <property type="match status" value="1"/>
</dbReference>
<evidence type="ECO:0000256" key="5">
    <source>
        <dbReference type="ARBA" id="ARBA00022833"/>
    </source>
</evidence>
<feature type="region of interest" description="Disordered" evidence="7">
    <location>
        <begin position="989"/>
        <end position="1139"/>
    </location>
</feature>
<dbReference type="InterPro" id="IPR034732">
    <property type="entry name" value="EPHD"/>
</dbReference>
<dbReference type="SMART" id="SM00545">
    <property type="entry name" value="JmjN"/>
    <property type="match status" value="1"/>
</dbReference>
<comment type="caution">
    <text evidence="11">The sequence shown here is derived from an EMBL/GenBank/DDBJ whole genome shotgun (WGS) entry which is preliminary data.</text>
</comment>
<evidence type="ECO:0000256" key="6">
    <source>
        <dbReference type="ARBA" id="ARBA00049349"/>
    </source>
</evidence>
<evidence type="ECO:0000256" key="1">
    <source>
        <dbReference type="ARBA" id="ARBA00009711"/>
    </source>
</evidence>
<gene>
    <name evidence="11" type="ORF">SLS60_006425</name>
</gene>
<keyword evidence="5" id="KW-0862">Zinc</keyword>
<feature type="region of interest" description="Disordered" evidence="7">
    <location>
        <begin position="168"/>
        <end position="296"/>
    </location>
</feature>
<dbReference type="EC" id="1.14.11.66" evidence="2"/>
<dbReference type="Gene3D" id="2.60.120.650">
    <property type="entry name" value="Cupin"/>
    <property type="match status" value="2"/>
</dbReference>
<feature type="domain" description="JmjC" evidence="9">
    <location>
        <begin position="356"/>
        <end position="519"/>
    </location>
</feature>
<feature type="compositionally biased region" description="Basic and acidic residues" evidence="7">
    <location>
        <begin position="44"/>
        <end position="53"/>
    </location>
</feature>
<feature type="compositionally biased region" description="Pro residues" evidence="7">
    <location>
        <begin position="1078"/>
        <end position="1091"/>
    </location>
</feature>
<dbReference type="SMART" id="SM00249">
    <property type="entry name" value="PHD"/>
    <property type="match status" value="1"/>
</dbReference>
<dbReference type="InterPro" id="IPR003347">
    <property type="entry name" value="JmjC_dom"/>
</dbReference>
<dbReference type="InterPro" id="IPR001965">
    <property type="entry name" value="Znf_PHD"/>
</dbReference>
<feature type="compositionally biased region" description="Polar residues" evidence="7">
    <location>
        <begin position="1274"/>
        <end position="1287"/>
    </location>
</feature>
<evidence type="ECO:0000256" key="2">
    <source>
        <dbReference type="ARBA" id="ARBA00012900"/>
    </source>
</evidence>
<dbReference type="SMART" id="SM00558">
    <property type="entry name" value="JmjC"/>
    <property type="match status" value="1"/>
</dbReference>
<feature type="compositionally biased region" description="Basic residues" evidence="7">
    <location>
        <begin position="569"/>
        <end position="585"/>
    </location>
</feature>
<evidence type="ECO:0000256" key="4">
    <source>
        <dbReference type="ARBA" id="ARBA00022771"/>
    </source>
</evidence>
<dbReference type="CDD" id="cd15571">
    <property type="entry name" value="ePHD"/>
    <property type="match status" value="1"/>
</dbReference>
<dbReference type="Proteomes" id="UP001521785">
    <property type="component" value="Unassembled WGS sequence"/>
</dbReference>
<dbReference type="InterPro" id="IPR013083">
    <property type="entry name" value="Znf_RING/FYVE/PHD"/>
</dbReference>
<keyword evidence="12" id="KW-1185">Reference proteome</keyword>
<dbReference type="PANTHER" id="PTHR10694">
    <property type="entry name" value="LYSINE-SPECIFIC DEMETHYLASE"/>
    <property type="match status" value="1"/>
</dbReference>
<reference evidence="11 12" key="1">
    <citation type="submission" date="2024-02" db="EMBL/GenBank/DDBJ databases">
        <title>De novo assembly and annotation of 12 fungi associated with fruit tree decline syndrome in Ontario, Canada.</title>
        <authorList>
            <person name="Sulman M."/>
            <person name="Ellouze W."/>
            <person name="Ilyukhin E."/>
        </authorList>
    </citation>
    <scope>NUCLEOTIDE SEQUENCE [LARGE SCALE GENOMIC DNA]</scope>
    <source>
        <strain evidence="11 12">M42-189</strain>
    </source>
</reference>
<accession>A0ABR3RAP0</accession>
<dbReference type="Pfam" id="PF23258">
    <property type="entry name" value="DUF7072"/>
    <property type="match status" value="1"/>
</dbReference>
<feature type="compositionally biased region" description="Basic residues" evidence="7">
    <location>
        <begin position="214"/>
        <end position="223"/>
    </location>
</feature>
<feature type="compositionally biased region" description="Polar residues" evidence="7">
    <location>
        <begin position="1124"/>
        <end position="1137"/>
    </location>
</feature>
<feature type="compositionally biased region" description="Basic and acidic residues" evidence="7">
    <location>
        <begin position="22"/>
        <end position="32"/>
    </location>
</feature>
<feature type="compositionally biased region" description="Low complexity" evidence="7">
    <location>
        <begin position="1"/>
        <end position="13"/>
    </location>
</feature>
<comment type="similarity">
    <text evidence="1">Belongs to the JHDM3 histone demethylase family.</text>
</comment>
<feature type="region of interest" description="Disordered" evidence="7">
    <location>
        <begin position="945"/>
        <end position="974"/>
    </location>
</feature>
<evidence type="ECO:0000259" key="9">
    <source>
        <dbReference type="PROSITE" id="PS51184"/>
    </source>
</evidence>
<proteinExistence type="inferred from homology"/>
<comment type="catalytic activity">
    <reaction evidence="6">
        <text>N(6),N(6),N(6)-trimethyl-L-lysyl(9)-[histone H3] + 2 2-oxoglutarate + 2 O2 = N(6)-methyl-L-lysyl(9)-[histone H3] + 2 formaldehyde + 2 succinate + 2 CO2</text>
        <dbReference type="Rhea" id="RHEA:60200"/>
        <dbReference type="Rhea" id="RHEA-COMP:15538"/>
        <dbReference type="Rhea" id="RHEA-COMP:15542"/>
        <dbReference type="ChEBI" id="CHEBI:15379"/>
        <dbReference type="ChEBI" id="CHEBI:16526"/>
        <dbReference type="ChEBI" id="CHEBI:16810"/>
        <dbReference type="ChEBI" id="CHEBI:16842"/>
        <dbReference type="ChEBI" id="CHEBI:30031"/>
        <dbReference type="ChEBI" id="CHEBI:61929"/>
        <dbReference type="ChEBI" id="CHEBI:61961"/>
        <dbReference type="EC" id="1.14.11.66"/>
    </reaction>
</comment>
<feature type="compositionally biased region" description="Pro residues" evidence="7">
    <location>
        <begin position="1308"/>
        <end position="1319"/>
    </location>
</feature>
<name>A0ABR3RAP0_9PLEO</name>
<feature type="compositionally biased region" description="Basic and acidic residues" evidence="7">
    <location>
        <begin position="248"/>
        <end position="262"/>
    </location>
</feature>
<feature type="compositionally biased region" description="Pro residues" evidence="7">
    <location>
        <begin position="1099"/>
        <end position="1109"/>
    </location>
</feature>
<dbReference type="PANTHER" id="PTHR10694:SF7">
    <property type="entry name" value="[HISTONE H3]-TRIMETHYL-L-LYSINE(9) DEMETHYLASE"/>
    <property type="match status" value="1"/>
</dbReference>
<feature type="compositionally biased region" description="Basic residues" evidence="7">
    <location>
        <begin position="272"/>
        <end position="281"/>
    </location>
</feature>
<feature type="region of interest" description="Disordered" evidence="7">
    <location>
        <begin position="1"/>
        <end position="75"/>
    </location>
</feature>